<dbReference type="EMBL" id="ABAX03000017">
    <property type="protein sequence ID" value="EDR96803.1"/>
    <property type="molecule type" value="Genomic_DNA"/>
</dbReference>
<reference evidence="1" key="1">
    <citation type="submission" date="2007-11" db="EMBL/GenBank/DDBJ databases">
        <authorList>
            <person name="Fulton L."/>
            <person name="Clifton S."/>
            <person name="Fulton B."/>
            <person name="Xu J."/>
            <person name="Minx P."/>
            <person name="Pepin K.H."/>
            <person name="Johnson M."/>
            <person name="Thiruvilangam P."/>
            <person name="Bhonagiri V."/>
            <person name="Nash W.E."/>
            <person name="Mardis E.R."/>
            <person name="Wilson R.K."/>
        </authorList>
    </citation>
    <scope>NUCLEOTIDE SEQUENCE [LARGE SCALE GENOMIC DNA]</scope>
    <source>
        <strain evidence="1">DSM 14662</strain>
    </source>
</reference>
<name>B0MGG2_ANACD</name>
<reference evidence="1" key="2">
    <citation type="submission" date="2013-11" db="EMBL/GenBank/DDBJ databases">
        <title>Draft genome sequence of Anaerostipes caccae (DSM 14662).</title>
        <authorList>
            <person name="Sudarsanam P."/>
            <person name="Ley R."/>
            <person name="Guruge J."/>
            <person name="Turnbaugh P.J."/>
            <person name="Mahowald M."/>
            <person name="Liep D."/>
            <person name="Gordon J."/>
        </authorList>
    </citation>
    <scope>NUCLEOTIDE SEQUENCE</scope>
    <source>
        <strain evidence="1">DSM 14662</strain>
    </source>
</reference>
<protein>
    <submittedName>
        <fullName evidence="1">Uncharacterized protein</fullName>
    </submittedName>
</protein>
<sequence>MQPEKPAAFFILQERLSRKVVKPFKESGVGEMRRLAYFAHP</sequence>
<evidence type="ECO:0000313" key="2">
    <source>
        <dbReference type="Proteomes" id="UP000004935"/>
    </source>
</evidence>
<dbReference type="HOGENOM" id="CLU_3264791_0_0_9"/>
<gene>
    <name evidence="1" type="ORF">ANACAC_02673</name>
</gene>
<dbReference type="Proteomes" id="UP000004935">
    <property type="component" value="Unassembled WGS sequence"/>
</dbReference>
<comment type="caution">
    <text evidence="1">The sequence shown here is derived from an EMBL/GenBank/DDBJ whole genome shotgun (WGS) entry which is preliminary data.</text>
</comment>
<keyword evidence="2" id="KW-1185">Reference proteome</keyword>
<dbReference type="STRING" id="411490.ANACAC_02673"/>
<accession>B0MGG2</accession>
<evidence type="ECO:0000313" key="1">
    <source>
        <dbReference type="EMBL" id="EDR96803.1"/>
    </source>
</evidence>
<proteinExistence type="predicted"/>
<organism evidence="1 2">
    <name type="scientific">Anaerostipes caccae (strain DSM 14662 / CCUG 47493 / JCM 13470 / NCIMB 13811 / L1-92)</name>
    <dbReference type="NCBI Taxonomy" id="411490"/>
    <lineage>
        <taxon>Bacteria</taxon>
        <taxon>Bacillati</taxon>
        <taxon>Bacillota</taxon>
        <taxon>Clostridia</taxon>
        <taxon>Lachnospirales</taxon>
        <taxon>Lachnospiraceae</taxon>
        <taxon>Anaerostipes</taxon>
    </lineage>
</organism>
<dbReference type="AlphaFoldDB" id="B0MGG2"/>